<feature type="region of interest" description="Disordered" evidence="1">
    <location>
        <begin position="145"/>
        <end position="174"/>
    </location>
</feature>
<gene>
    <name evidence="2" type="ORF">OESDEN_04992</name>
</gene>
<evidence type="ECO:0000256" key="1">
    <source>
        <dbReference type="SAM" id="MobiDB-lite"/>
    </source>
</evidence>
<dbReference type="Proteomes" id="UP000053660">
    <property type="component" value="Unassembled WGS sequence"/>
</dbReference>
<sequence>MDTSEDDGFGSAKPITEEGDGNAAKGDDNSSEETPEKKFKYRRKVVRLPKEVFDYMAKIEEDGVVRFNLTQFGAFYLNELKLLGSIVDAQEWRTADVPLLDVGVPPTAKDDPTLVVEYFSNDPDVRGAQEKRLKEILENREKSKQALASGGKILPADNAEKKRAKKQRKRERQEVMKKVLEIGRAINGENGEDLKNSLHHSNLASAKKSDGAKPVRARSRGVAGKGLGERNVEKSYNEWQSGPIKRARSTERSRFRQSYRPFRDVRDRDIPPLFPTRSGHDNISPWSRPLYDDDMYKLEQVMRRAAHENSSSFEAARQVERLGLAPAMGSLLNSVADREMSMNTYNDYSSRQMPSLVDQAFMREESFGGPSRYAGVRDAPVRDISRYVEPLDEFSGRGPGYSSYGDRITYPTVSGGSGMAPPYGQSYSAFADEPYGRGMDYGMGMRRRSVSPYGRSFHR</sequence>
<dbReference type="OrthoDB" id="5875531at2759"/>
<feature type="region of interest" description="Disordered" evidence="1">
    <location>
        <begin position="204"/>
        <end position="227"/>
    </location>
</feature>
<organism evidence="2 3">
    <name type="scientific">Oesophagostomum dentatum</name>
    <name type="common">Nodular worm</name>
    <dbReference type="NCBI Taxonomy" id="61180"/>
    <lineage>
        <taxon>Eukaryota</taxon>
        <taxon>Metazoa</taxon>
        <taxon>Ecdysozoa</taxon>
        <taxon>Nematoda</taxon>
        <taxon>Chromadorea</taxon>
        <taxon>Rhabditida</taxon>
        <taxon>Rhabditina</taxon>
        <taxon>Rhabditomorpha</taxon>
        <taxon>Strongyloidea</taxon>
        <taxon>Strongylidae</taxon>
        <taxon>Oesophagostomum</taxon>
    </lineage>
</organism>
<proteinExistence type="predicted"/>
<name>A0A0B1TC01_OESDE</name>
<dbReference type="AlphaFoldDB" id="A0A0B1TC01"/>
<accession>A0A0B1TC01</accession>
<evidence type="ECO:0000313" key="2">
    <source>
        <dbReference type="EMBL" id="KHJ95073.1"/>
    </source>
</evidence>
<keyword evidence="3" id="KW-1185">Reference proteome</keyword>
<feature type="region of interest" description="Disordered" evidence="1">
    <location>
        <begin position="1"/>
        <end position="38"/>
    </location>
</feature>
<protein>
    <submittedName>
        <fullName evidence="2">Uncharacterized protein</fullName>
    </submittedName>
</protein>
<reference evidence="2 3" key="1">
    <citation type="submission" date="2014-03" db="EMBL/GenBank/DDBJ databases">
        <title>Draft genome of the hookworm Oesophagostomum dentatum.</title>
        <authorList>
            <person name="Mitreva M."/>
        </authorList>
    </citation>
    <scope>NUCLEOTIDE SEQUENCE [LARGE SCALE GENOMIC DNA]</scope>
    <source>
        <strain evidence="2 3">OD-Hann</strain>
    </source>
</reference>
<evidence type="ECO:0000313" key="3">
    <source>
        <dbReference type="Proteomes" id="UP000053660"/>
    </source>
</evidence>
<dbReference type="EMBL" id="KN550091">
    <property type="protein sequence ID" value="KHJ95073.1"/>
    <property type="molecule type" value="Genomic_DNA"/>
</dbReference>